<dbReference type="InterPro" id="IPR018490">
    <property type="entry name" value="cNMP-bd_dom_sf"/>
</dbReference>
<dbReference type="Proteomes" id="UP000244066">
    <property type="component" value="Unassembled WGS sequence"/>
</dbReference>
<name>A0A2R7Y121_9ARCH</name>
<dbReference type="Pfam" id="PF00027">
    <property type="entry name" value="cNMP_binding"/>
    <property type="match status" value="1"/>
</dbReference>
<sequence length="164" mass="18831">MSEEKVDILTMLRDHPFMRDLPEKYVQQIAEFSSLVRFKSGQKVFSEGEVHMKFYLIVYSLVALYSEVPSKGELRFETVRGGEVLGWSSLVKPFTKTASARVVEPTLAIAIDSNKLLEMMERDHELGYYIFNKLVQIVASRLKAVRFQLLDIYASLKRGKSESD</sequence>
<dbReference type="InterPro" id="IPR014710">
    <property type="entry name" value="RmlC-like_jellyroll"/>
</dbReference>
<dbReference type="EMBL" id="NDWU01000024">
    <property type="protein sequence ID" value="PUA31153.1"/>
    <property type="molecule type" value="Genomic_DNA"/>
</dbReference>
<reference evidence="2 3" key="1">
    <citation type="submission" date="2017-04" db="EMBL/GenBank/DDBJ databases">
        <title>Draft Aigarchaeota genome from a New Zealand hot spring.</title>
        <authorList>
            <person name="Reysenbach A.-L."/>
            <person name="Donaho J.A."/>
            <person name="Gerhart J."/>
            <person name="Kelley J.F."/>
            <person name="Kouba K."/>
            <person name="Podar M."/>
            <person name="Stott M."/>
        </authorList>
    </citation>
    <scope>NUCLEOTIDE SEQUENCE [LARGE SCALE GENOMIC DNA]</scope>
    <source>
        <strain evidence="2">NZ13_MG1</strain>
    </source>
</reference>
<dbReference type="InterPro" id="IPR000595">
    <property type="entry name" value="cNMP-bd_dom"/>
</dbReference>
<proteinExistence type="predicted"/>
<protein>
    <recommendedName>
        <fullName evidence="1">Cyclic nucleotide-binding domain-containing protein</fullName>
    </recommendedName>
</protein>
<evidence type="ECO:0000313" key="3">
    <source>
        <dbReference type="Proteomes" id="UP000244066"/>
    </source>
</evidence>
<dbReference type="AlphaFoldDB" id="A0A2R7Y121"/>
<gene>
    <name evidence="2" type="ORF">B9J98_07375</name>
</gene>
<dbReference type="PROSITE" id="PS50042">
    <property type="entry name" value="CNMP_BINDING_3"/>
    <property type="match status" value="1"/>
</dbReference>
<accession>A0A2R7Y121</accession>
<dbReference type="SMART" id="SM00100">
    <property type="entry name" value="cNMP"/>
    <property type="match status" value="1"/>
</dbReference>
<evidence type="ECO:0000259" key="1">
    <source>
        <dbReference type="PROSITE" id="PS50042"/>
    </source>
</evidence>
<evidence type="ECO:0000313" key="2">
    <source>
        <dbReference type="EMBL" id="PUA31153.1"/>
    </source>
</evidence>
<feature type="domain" description="Cyclic nucleotide-binding" evidence="1">
    <location>
        <begin position="17"/>
        <end position="137"/>
    </location>
</feature>
<comment type="caution">
    <text evidence="2">The sequence shown here is derived from an EMBL/GenBank/DDBJ whole genome shotgun (WGS) entry which is preliminary data.</text>
</comment>
<organism evidence="2 3">
    <name type="scientific">Candidatus Terraquivivens tikiterensis</name>
    <dbReference type="NCBI Taxonomy" id="1980982"/>
    <lineage>
        <taxon>Archaea</taxon>
        <taxon>Nitrososphaerota</taxon>
        <taxon>Candidatus Wolframiiraptoraceae</taxon>
        <taxon>Candidatus Terraquivivens</taxon>
    </lineage>
</organism>
<dbReference type="CDD" id="cd00038">
    <property type="entry name" value="CAP_ED"/>
    <property type="match status" value="1"/>
</dbReference>
<dbReference type="Gene3D" id="2.60.120.10">
    <property type="entry name" value="Jelly Rolls"/>
    <property type="match status" value="1"/>
</dbReference>
<dbReference type="SUPFAM" id="SSF51206">
    <property type="entry name" value="cAMP-binding domain-like"/>
    <property type="match status" value="1"/>
</dbReference>